<organism evidence="7 8">
    <name type="scientific">Ferriphaselus amnicola</name>
    <dbReference type="NCBI Taxonomy" id="1188319"/>
    <lineage>
        <taxon>Bacteria</taxon>
        <taxon>Pseudomonadati</taxon>
        <taxon>Pseudomonadota</taxon>
        <taxon>Betaproteobacteria</taxon>
        <taxon>Nitrosomonadales</taxon>
        <taxon>Gallionellaceae</taxon>
        <taxon>Ferriphaselus</taxon>
    </lineage>
</organism>
<proteinExistence type="predicted"/>
<keyword evidence="4 6" id="KW-1133">Transmembrane helix</keyword>
<dbReference type="InterPro" id="IPR050833">
    <property type="entry name" value="Poly_Biosynth_Transport"/>
</dbReference>
<dbReference type="InterPro" id="IPR002797">
    <property type="entry name" value="Polysacc_synth"/>
</dbReference>
<evidence type="ECO:0000256" key="4">
    <source>
        <dbReference type="ARBA" id="ARBA00022989"/>
    </source>
</evidence>
<evidence type="ECO:0000256" key="1">
    <source>
        <dbReference type="ARBA" id="ARBA00004651"/>
    </source>
</evidence>
<feature type="transmembrane region" description="Helical" evidence="6">
    <location>
        <begin position="12"/>
        <end position="33"/>
    </location>
</feature>
<keyword evidence="2" id="KW-1003">Cell membrane</keyword>
<dbReference type="PANTHER" id="PTHR30250">
    <property type="entry name" value="PST FAMILY PREDICTED COLANIC ACID TRANSPORTER"/>
    <property type="match status" value="1"/>
</dbReference>
<feature type="transmembrane region" description="Helical" evidence="6">
    <location>
        <begin position="145"/>
        <end position="166"/>
    </location>
</feature>
<dbReference type="Proteomes" id="UP000033070">
    <property type="component" value="Chromosome"/>
</dbReference>
<dbReference type="AlphaFoldDB" id="A0A2Z6G9X7"/>
<evidence type="ECO:0000256" key="3">
    <source>
        <dbReference type="ARBA" id="ARBA00022692"/>
    </source>
</evidence>
<accession>A0A2Z6G9X7</accession>
<protein>
    <submittedName>
        <fullName evidence="7">Lipid III flippase</fullName>
    </submittedName>
</protein>
<dbReference type="CDD" id="cd13125">
    <property type="entry name" value="MATE_like_10"/>
    <property type="match status" value="1"/>
</dbReference>
<feature type="transmembrane region" description="Helical" evidence="6">
    <location>
        <begin position="392"/>
        <end position="410"/>
    </location>
</feature>
<feature type="transmembrane region" description="Helical" evidence="6">
    <location>
        <begin position="214"/>
        <end position="238"/>
    </location>
</feature>
<feature type="transmembrane region" description="Helical" evidence="6">
    <location>
        <begin position="83"/>
        <end position="106"/>
    </location>
</feature>
<feature type="transmembrane region" description="Helical" evidence="6">
    <location>
        <begin position="39"/>
        <end position="62"/>
    </location>
</feature>
<evidence type="ECO:0000313" key="8">
    <source>
        <dbReference type="Proteomes" id="UP000033070"/>
    </source>
</evidence>
<evidence type="ECO:0000256" key="5">
    <source>
        <dbReference type="ARBA" id="ARBA00023136"/>
    </source>
</evidence>
<dbReference type="Pfam" id="PF01943">
    <property type="entry name" value="Polysacc_synt"/>
    <property type="match status" value="1"/>
</dbReference>
<sequence>MSLVKTSLLNGISVIVKVASALVLNKILAVYVGPAGYAIIGQFQNAVSIAVSLAGGLFGAGVTKSTAQNFDDEAKQRRIWQTAIRFSLLVSLVAGLVLLLLGNHLSEWLLHRAEMSSVFVWLALSLPAMAANTLLLAIVNGKKEVHIYVAANIIGSLLVMSLTGILAYKFGLYGVLVAFTINPAVVLLSTTLMISKRDWFKTQFLWGKMDRSALHELSGFGLMGITSAIAMPLTFMFIRDHLVSQLGMEAAGYWQASWKISEIYLMLVTTTLSVYYLPRLAEIRSSTELKAEIFKVYRFILPLVIVGAVSMFFLRDFIIQSLFTQEFLPMRDLFPWQLTGDVIKIGSWIVGYILVGRGLVKYFVFTEIFFSISLVILSWLFVGMYGLKGVPMAYVLTYLIHWLAMVYIGIKEMHKMGGASHAAS</sequence>
<feature type="transmembrane region" description="Helical" evidence="6">
    <location>
        <begin position="296"/>
        <end position="314"/>
    </location>
</feature>
<keyword evidence="5 6" id="KW-0472">Membrane</keyword>
<feature type="transmembrane region" description="Helical" evidence="6">
    <location>
        <begin position="258"/>
        <end position="276"/>
    </location>
</feature>
<feature type="transmembrane region" description="Helical" evidence="6">
    <location>
        <begin position="362"/>
        <end position="386"/>
    </location>
</feature>
<evidence type="ECO:0000256" key="6">
    <source>
        <dbReference type="SAM" id="Phobius"/>
    </source>
</evidence>
<dbReference type="KEGG" id="fam:OYT1_ch0686"/>
<reference evidence="7 8" key="1">
    <citation type="submission" date="2018-06" db="EMBL/GenBank/DDBJ databases">
        <title>OYT1 Genome Sequencing.</title>
        <authorList>
            <person name="Kato S."/>
            <person name="Itoh T."/>
            <person name="Ohkuma M."/>
        </authorList>
    </citation>
    <scope>NUCLEOTIDE SEQUENCE [LARGE SCALE GENOMIC DNA]</scope>
    <source>
        <strain evidence="7 8">OYT1</strain>
    </source>
</reference>
<dbReference type="GO" id="GO:0009246">
    <property type="term" value="P:enterobacterial common antigen biosynthetic process"/>
    <property type="evidence" value="ECO:0007669"/>
    <property type="project" value="InterPro"/>
</dbReference>
<dbReference type="OrthoDB" id="9769862at2"/>
<dbReference type="RefSeq" id="WP_062625344.1">
    <property type="nucleotide sequence ID" value="NZ_AP018738.1"/>
</dbReference>
<evidence type="ECO:0000313" key="7">
    <source>
        <dbReference type="EMBL" id="BBE50253.1"/>
    </source>
</evidence>
<dbReference type="GO" id="GO:0005886">
    <property type="term" value="C:plasma membrane"/>
    <property type="evidence" value="ECO:0007669"/>
    <property type="project" value="UniProtKB-SubCell"/>
</dbReference>
<dbReference type="PANTHER" id="PTHR30250:SF30">
    <property type="entry name" value="LIPID III FLIPPASE"/>
    <property type="match status" value="1"/>
</dbReference>
<dbReference type="STRING" id="1188319.OYT1_00065"/>
<dbReference type="InterPro" id="IPR044550">
    <property type="entry name" value="WzxE"/>
</dbReference>
<evidence type="ECO:0000256" key="2">
    <source>
        <dbReference type="ARBA" id="ARBA00022475"/>
    </source>
</evidence>
<keyword evidence="3 6" id="KW-0812">Transmembrane</keyword>
<name>A0A2Z6G9X7_9PROT</name>
<dbReference type="EMBL" id="AP018738">
    <property type="protein sequence ID" value="BBE50253.1"/>
    <property type="molecule type" value="Genomic_DNA"/>
</dbReference>
<keyword evidence="8" id="KW-1185">Reference proteome</keyword>
<gene>
    <name evidence="7" type="ORF">OYT1_ch0686</name>
</gene>
<feature type="transmembrane region" description="Helical" evidence="6">
    <location>
        <begin position="334"/>
        <end position="355"/>
    </location>
</feature>
<feature type="transmembrane region" description="Helical" evidence="6">
    <location>
        <begin position="118"/>
        <end position="138"/>
    </location>
</feature>
<comment type="subcellular location">
    <subcellularLocation>
        <location evidence="1">Cell membrane</location>
        <topology evidence="1">Multi-pass membrane protein</topology>
    </subcellularLocation>
</comment>
<feature type="transmembrane region" description="Helical" evidence="6">
    <location>
        <begin position="172"/>
        <end position="194"/>
    </location>
</feature>